<sequence>VLDQSAVGNLVNTATVSRAEAEFDISDNIVSSTISATPLADLELKRTDLLGSNSNNHEHEDDQISSELRITNNGPSDATNVVLTNELTVNVVLVSVSVSQVSCTVIGGTVVCDLGDLANGESVTFTIVLAPVTGGQISSKVGATSDQSVTNTLDPWEFLLDLSGPDSDLTPATALLESVVGSTNSWSQVGYLARR</sequence>
<dbReference type="NCBIfam" id="TIGR01451">
    <property type="entry name" value="B_ant_repeat"/>
    <property type="match status" value="1"/>
</dbReference>
<feature type="domain" description="DUF11" evidence="2">
    <location>
        <begin position="54"/>
        <end position="147"/>
    </location>
</feature>
<reference evidence="3" key="1">
    <citation type="submission" date="2018-05" db="EMBL/GenBank/DDBJ databases">
        <authorList>
            <person name="Lanie J.A."/>
            <person name="Ng W.-L."/>
            <person name="Kazmierczak K.M."/>
            <person name="Andrzejewski T.M."/>
            <person name="Davidsen T.M."/>
            <person name="Wayne K.J."/>
            <person name="Tettelin H."/>
            <person name="Glass J.I."/>
            <person name="Rusch D."/>
            <person name="Podicherti R."/>
            <person name="Tsui H.-C.T."/>
            <person name="Winkler M.E."/>
        </authorList>
    </citation>
    <scope>NUCLEOTIDE SEQUENCE</scope>
</reference>
<feature type="non-terminal residue" evidence="3">
    <location>
        <position position="1"/>
    </location>
</feature>
<dbReference type="InterPro" id="IPR047589">
    <property type="entry name" value="DUF11_rpt"/>
</dbReference>
<dbReference type="EMBL" id="UINC01002325">
    <property type="protein sequence ID" value="SUZ95440.1"/>
    <property type="molecule type" value="Genomic_DNA"/>
</dbReference>
<name>A0A381RU85_9ZZZZ</name>
<feature type="region of interest" description="Disordered" evidence="1">
    <location>
        <begin position="51"/>
        <end position="71"/>
    </location>
</feature>
<protein>
    <recommendedName>
        <fullName evidence="2">DUF11 domain-containing protein</fullName>
    </recommendedName>
</protein>
<evidence type="ECO:0000259" key="2">
    <source>
        <dbReference type="Pfam" id="PF01345"/>
    </source>
</evidence>
<gene>
    <name evidence="3" type="ORF">METZ01_LOCUS48294</name>
</gene>
<evidence type="ECO:0000256" key="1">
    <source>
        <dbReference type="SAM" id="MobiDB-lite"/>
    </source>
</evidence>
<dbReference type="AlphaFoldDB" id="A0A381RU85"/>
<dbReference type="Pfam" id="PF01345">
    <property type="entry name" value="DUF11"/>
    <property type="match status" value="1"/>
</dbReference>
<dbReference type="InterPro" id="IPR001434">
    <property type="entry name" value="OmcB-like_DUF11"/>
</dbReference>
<evidence type="ECO:0000313" key="3">
    <source>
        <dbReference type="EMBL" id="SUZ95440.1"/>
    </source>
</evidence>
<organism evidence="3">
    <name type="scientific">marine metagenome</name>
    <dbReference type="NCBI Taxonomy" id="408172"/>
    <lineage>
        <taxon>unclassified sequences</taxon>
        <taxon>metagenomes</taxon>
        <taxon>ecological metagenomes</taxon>
    </lineage>
</organism>
<accession>A0A381RU85</accession>
<proteinExistence type="predicted"/>